<dbReference type="PANTHER" id="PTHR37422:SF17">
    <property type="entry name" value="O-ANTIGEN LIGASE"/>
    <property type="match status" value="1"/>
</dbReference>
<keyword evidence="4 5" id="KW-0472">Membrane</keyword>
<dbReference type="Proteomes" id="UP000000939">
    <property type="component" value="Chromosome"/>
</dbReference>
<organism evidence="7 8">
    <name type="scientific">Arcobacter nitrofigilis (strain ATCC 33309 / DSM 7299 / CCUG 15893 / LMG 7604 / NCTC 12251 / CI)</name>
    <name type="common">Campylobacter nitrofigilis</name>
    <dbReference type="NCBI Taxonomy" id="572480"/>
    <lineage>
        <taxon>Bacteria</taxon>
        <taxon>Pseudomonadati</taxon>
        <taxon>Campylobacterota</taxon>
        <taxon>Epsilonproteobacteria</taxon>
        <taxon>Campylobacterales</taxon>
        <taxon>Arcobacteraceae</taxon>
        <taxon>Arcobacter</taxon>
    </lineage>
</organism>
<dbReference type="EMBL" id="CP001999">
    <property type="protein sequence ID" value="ADG93893.1"/>
    <property type="molecule type" value="Genomic_DNA"/>
</dbReference>
<dbReference type="AlphaFoldDB" id="D5V0T1"/>
<evidence type="ECO:0000256" key="1">
    <source>
        <dbReference type="ARBA" id="ARBA00004141"/>
    </source>
</evidence>
<evidence type="ECO:0000256" key="3">
    <source>
        <dbReference type="ARBA" id="ARBA00022989"/>
    </source>
</evidence>
<feature type="transmembrane region" description="Helical" evidence="5">
    <location>
        <begin position="427"/>
        <end position="446"/>
    </location>
</feature>
<dbReference type="GO" id="GO:0016020">
    <property type="term" value="C:membrane"/>
    <property type="evidence" value="ECO:0007669"/>
    <property type="project" value="UniProtKB-SubCell"/>
</dbReference>
<feature type="transmembrane region" description="Helical" evidence="5">
    <location>
        <begin position="175"/>
        <end position="194"/>
    </location>
</feature>
<keyword evidence="3 5" id="KW-1133">Transmembrane helix</keyword>
<keyword evidence="8" id="KW-1185">Reference proteome</keyword>
<feature type="transmembrane region" description="Helical" evidence="5">
    <location>
        <begin position="9"/>
        <end position="28"/>
    </location>
</feature>
<feature type="transmembrane region" description="Helical" evidence="5">
    <location>
        <begin position="100"/>
        <end position="120"/>
    </location>
</feature>
<name>D5V0T1_ARCNC</name>
<keyword evidence="2 5" id="KW-0812">Transmembrane</keyword>
<dbReference type="STRING" id="572480.Arnit_2241"/>
<dbReference type="InterPro" id="IPR007016">
    <property type="entry name" value="O-antigen_ligase-rel_domated"/>
</dbReference>
<dbReference type="RefSeq" id="WP_013136038.1">
    <property type="nucleotide sequence ID" value="NC_014166.1"/>
</dbReference>
<feature type="transmembrane region" description="Helical" evidence="5">
    <location>
        <begin position="403"/>
        <end position="421"/>
    </location>
</feature>
<feature type="domain" description="O-antigen ligase-related" evidence="6">
    <location>
        <begin position="212"/>
        <end position="381"/>
    </location>
</feature>
<feature type="transmembrane region" description="Helical" evidence="5">
    <location>
        <begin position="252"/>
        <end position="270"/>
    </location>
</feature>
<feature type="transmembrane region" description="Helical" evidence="5">
    <location>
        <begin position="227"/>
        <end position="245"/>
    </location>
</feature>
<proteinExistence type="predicted"/>
<evidence type="ECO:0000313" key="8">
    <source>
        <dbReference type="Proteomes" id="UP000000939"/>
    </source>
</evidence>
<feature type="transmembrane region" description="Helical" evidence="5">
    <location>
        <begin position="370"/>
        <end position="391"/>
    </location>
</feature>
<dbReference type="Pfam" id="PF04932">
    <property type="entry name" value="Wzy_C"/>
    <property type="match status" value="1"/>
</dbReference>
<reference evidence="7 8" key="1">
    <citation type="journal article" date="2010" name="Stand. Genomic Sci.">
        <title>Complete genome sequence of Arcobacter nitrofigilis type strain (CI).</title>
        <authorList>
            <person name="Pati A."/>
            <person name="Gronow S."/>
            <person name="Lapidus A."/>
            <person name="Copeland A."/>
            <person name="Glavina Del Rio T."/>
            <person name="Nolan M."/>
            <person name="Lucas S."/>
            <person name="Tice H."/>
            <person name="Cheng J.F."/>
            <person name="Han C."/>
            <person name="Chertkov O."/>
            <person name="Bruce D."/>
            <person name="Tapia R."/>
            <person name="Goodwin L."/>
            <person name="Pitluck S."/>
            <person name="Liolios K."/>
            <person name="Ivanova N."/>
            <person name="Mavromatis K."/>
            <person name="Chen A."/>
            <person name="Palaniappan K."/>
            <person name="Land M."/>
            <person name="Hauser L."/>
            <person name="Chang Y.J."/>
            <person name="Jeffries C.D."/>
            <person name="Detter J.C."/>
            <person name="Rohde M."/>
            <person name="Goker M."/>
            <person name="Bristow J."/>
            <person name="Eisen J.A."/>
            <person name="Markowitz V."/>
            <person name="Hugenholtz P."/>
            <person name="Klenk H.P."/>
            <person name="Kyrpides N.C."/>
        </authorList>
    </citation>
    <scope>NUCLEOTIDE SEQUENCE [LARGE SCALE GENOMIC DNA]</scope>
    <source>
        <strain evidence="8">ATCC 33309 / DSM 7299 / CCUG 15893 / LMG 7604 / NCTC 12251 / CI</strain>
    </source>
</reference>
<gene>
    <name evidence="7" type="ordered locus">Arnit_2241</name>
</gene>
<comment type="subcellular location">
    <subcellularLocation>
        <location evidence="1">Membrane</location>
        <topology evidence="1">Multi-pass membrane protein</topology>
    </subcellularLocation>
</comment>
<evidence type="ECO:0000259" key="6">
    <source>
        <dbReference type="Pfam" id="PF04932"/>
    </source>
</evidence>
<feature type="transmembrane region" description="Helical" evidence="5">
    <location>
        <begin position="132"/>
        <end position="155"/>
    </location>
</feature>
<accession>D5V0T1</accession>
<evidence type="ECO:0000313" key="7">
    <source>
        <dbReference type="EMBL" id="ADG93893.1"/>
    </source>
</evidence>
<sequence>MKYNFFNHTLFYHFVSYSLFCYLFVLPIPHTNSLRYLFFSLLLLSSVFLYYKNKFFLFGIFKTKDFKFIKYLYILLTTWLILGAAFISENPHYSFSEINGQWINPFLSFFMGFVLLISVHNINNKVFNKKDLLYIILLALLIHIIYINLFEFRYFIDNKTIVTRISGLAEGPDRANMLTNTLLSLLMVEVIYRFRKKDKILPINNFLLTIFLVMTILSSAFEGMRNGVVALLFLTTSSIFFIFYKKNINKKIKLLISILLLLFLSLPFAYNIQHDKRWNSLIETIPIALDIDNNLYWLDKLKYKVPKLKNGEPVNDSNYSRIAWFKAGLLMSIKDPMGIGYQRNSFEVALKNNYGSNHANSHAHSSLIEWLLAMGYIGVILCIMILFYIIFLCIKYFIKYESYFSIFLFFTMVGTASRAVVDTNMRDHMFLTFMFIVGLSLAGMYFDKKKFNINPCE</sequence>
<dbReference type="PANTHER" id="PTHR37422">
    <property type="entry name" value="TEICHURONIC ACID BIOSYNTHESIS PROTEIN TUAE"/>
    <property type="match status" value="1"/>
</dbReference>
<protein>
    <submittedName>
        <fullName evidence="7">O-antigen polymerase</fullName>
    </submittedName>
</protein>
<feature type="transmembrane region" description="Helical" evidence="5">
    <location>
        <begin position="34"/>
        <end position="51"/>
    </location>
</feature>
<dbReference type="KEGG" id="ant:Arnit_2241"/>
<evidence type="ECO:0000256" key="2">
    <source>
        <dbReference type="ARBA" id="ARBA00022692"/>
    </source>
</evidence>
<dbReference type="InterPro" id="IPR051533">
    <property type="entry name" value="WaaL-like"/>
</dbReference>
<feature type="transmembrane region" description="Helical" evidence="5">
    <location>
        <begin position="201"/>
        <end position="221"/>
    </location>
</feature>
<feature type="transmembrane region" description="Helical" evidence="5">
    <location>
        <begin position="71"/>
        <end position="88"/>
    </location>
</feature>
<dbReference type="HOGENOM" id="CLU_598059_0_0_7"/>
<evidence type="ECO:0000256" key="5">
    <source>
        <dbReference type="SAM" id="Phobius"/>
    </source>
</evidence>
<evidence type="ECO:0000256" key="4">
    <source>
        <dbReference type="ARBA" id="ARBA00023136"/>
    </source>
</evidence>
<dbReference type="eggNOG" id="ENOG50331VK">
    <property type="taxonomic scope" value="Bacteria"/>
</dbReference>